<dbReference type="Proteomes" id="UP001295462">
    <property type="component" value="Unassembled WGS sequence"/>
</dbReference>
<reference evidence="2" key="1">
    <citation type="submission" date="2022-01" db="EMBL/GenBank/DDBJ databases">
        <authorList>
            <person name="Lagorce A."/>
        </authorList>
    </citation>
    <scope>NUCLEOTIDE SEQUENCE</scope>
    <source>
        <strain evidence="2">Th15_F1_A12</strain>
    </source>
</reference>
<keyword evidence="1" id="KW-0472">Membrane</keyword>
<keyword evidence="1" id="KW-1133">Transmembrane helix</keyword>
<evidence type="ECO:0000313" key="2">
    <source>
        <dbReference type="EMBL" id="CAH1576185.1"/>
    </source>
</evidence>
<gene>
    <name evidence="2" type="ORF">THF1A12_140007</name>
</gene>
<comment type="caution">
    <text evidence="2">The sequence shown here is derived from an EMBL/GenBank/DDBJ whole genome shotgun (WGS) entry which is preliminary data.</text>
</comment>
<proteinExistence type="predicted"/>
<keyword evidence="1" id="KW-0812">Transmembrane</keyword>
<protein>
    <submittedName>
        <fullName evidence="2">Uncharacterized protein</fullName>
    </submittedName>
</protein>
<dbReference type="AlphaFoldDB" id="A0AAU9QHK5"/>
<name>A0AAU9QHK5_9VIBR</name>
<organism evidence="2 3">
    <name type="scientific">Vibrio jasicida</name>
    <dbReference type="NCBI Taxonomy" id="766224"/>
    <lineage>
        <taxon>Bacteria</taxon>
        <taxon>Pseudomonadati</taxon>
        <taxon>Pseudomonadota</taxon>
        <taxon>Gammaproteobacteria</taxon>
        <taxon>Vibrionales</taxon>
        <taxon>Vibrionaceae</taxon>
        <taxon>Vibrio</taxon>
    </lineage>
</organism>
<accession>A0AAU9QHK5</accession>
<evidence type="ECO:0000256" key="1">
    <source>
        <dbReference type="SAM" id="Phobius"/>
    </source>
</evidence>
<evidence type="ECO:0000313" key="3">
    <source>
        <dbReference type="Proteomes" id="UP001295462"/>
    </source>
</evidence>
<sequence>MSQLTSNKFGSVKDNLIYRIVLNIGFAKLIANITLYKSTLMYGVI</sequence>
<feature type="transmembrane region" description="Helical" evidence="1">
    <location>
        <begin position="16"/>
        <end position="36"/>
    </location>
</feature>
<dbReference type="EMBL" id="CAKMUD010000046">
    <property type="protein sequence ID" value="CAH1576185.1"/>
    <property type="molecule type" value="Genomic_DNA"/>
</dbReference>